<dbReference type="RefSeq" id="WP_241540435.1">
    <property type="nucleotide sequence ID" value="NZ_CAWQWH010000001.1"/>
</dbReference>
<proteinExistence type="predicted"/>
<name>A0A9Q8Q136_9GAMM</name>
<dbReference type="Proteomes" id="UP000829116">
    <property type="component" value="Chromosome"/>
</dbReference>
<dbReference type="EMBL" id="CP093245">
    <property type="protein sequence ID" value="UNH29803.1"/>
    <property type="molecule type" value="Genomic_DNA"/>
</dbReference>
<evidence type="ECO:0000313" key="1">
    <source>
        <dbReference type="EMBL" id="UNH29803.1"/>
    </source>
</evidence>
<evidence type="ECO:0000313" key="2">
    <source>
        <dbReference type="Proteomes" id="UP000829116"/>
    </source>
</evidence>
<accession>A0A9Q8Q136</accession>
<gene>
    <name evidence="1" type="ORF">MNY72_10565</name>
</gene>
<organism evidence="1 2">
    <name type="scientific">Moellerella wisconsensis</name>
    <dbReference type="NCBI Taxonomy" id="158849"/>
    <lineage>
        <taxon>Bacteria</taxon>
        <taxon>Pseudomonadati</taxon>
        <taxon>Pseudomonadota</taxon>
        <taxon>Gammaproteobacteria</taxon>
        <taxon>Enterobacterales</taxon>
        <taxon>Morganellaceae</taxon>
        <taxon>Moellerella</taxon>
    </lineage>
</organism>
<dbReference type="AlphaFoldDB" id="A0A9Q8Q136"/>
<reference evidence="1" key="1">
    <citation type="submission" date="2022-03" db="EMBL/GenBank/DDBJ databases">
        <title>ESBL-producing Moellerella wisconsensis and Escherichia marmotae isolated from wild game meat.</title>
        <authorList>
            <person name="Biggel M."/>
        </authorList>
    </citation>
    <scope>NUCLEOTIDE SEQUENCE</scope>
    <source>
        <strain evidence="1">W51</strain>
    </source>
</reference>
<sequence>MGIESMLLDQVNSDNGQKAFDYGLDYGLANKPMQLLDEKMMQLERSQLVESVKAMYSTHISKAVSSKMHSMVTPSMGQQQFSQLNSGATSGQDFLDKAGDLYNEGRSGLLYRMKRSGLDKFRSKVVKDLHNRILMPLDFIPDGGISKKVATMAHKVIMKRQGMVKSRKKNMYTKNKAEVVTKLGENEAQRKAAKWQAKCIGGVGEDLQRNLFKLKQAASLLNQRDTDLKKKKSRVMDGMQSTVSSADMMQVKNSLSDLSMSYHETQHYIEKVTAMCVLLDAASNEIKAHMDNLNQLLETTKGDILSEGDYFYK</sequence>
<protein>
    <submittedName>
        <fullName evidence="1">Uncharacterized protein</fullName>
    </submittedName>
</protein>